<protein>
    <submittedName>
        <fullName evidence="2">Uncharacterized protein</fullName>
    </submittedName>
</protein>
<sequence length="443" mass="51845">MALCNPVQNSNSKWSCCMIDNFTYGFLRNFTTPTHTADVVHYARLESKNHPSFCDFVQLTPEQLFEENPISGKSLAYRNTLQFDKAVKKNYQNCHDKNTLIYRYTYRGDRTIHEQLRPLFGGLFFFVKKHFHIDSKTIENSICVNGVLNTNYEQMIIDAVNYFVKTPSHIYSLEIQPPTIVDQFANALFFLMKTIKIDEIVDEPTGTLEDKSPCMCDELYVLEHLLKNEKYRQIDEIYNSAKNLFNECLATLNGRNRCHQFSFVNDFKTLINDFIKNYPNFEDSDEDLEENKIVIYKKDEENLTFLKKISTFKNYTFCLGNVNVEPYIMRGEEKIGFGFVKVKGPKMVTKKSNENFSMICPKNCSNVEREWICVNCWKFIVRGTEFPLVNCECGAFNLVNFEYECFDPKHPRDFKFRPKMNENGEAYFEIADSVQENLPVLTL</sequence>
<evidence type="ECO:0000313" key="2">
    <source>
        <dbReference type="WBParaSite" id="JU765_v2.g8876.t1"/>
    </source>
</evidence>
<dbReference type="WBParaSite" id="JU765_v2.g8876.t1">
    <property type="protein sequence ID" value="JU765_v2.g8876.t1"/>
    <property type="gene ID" value="JU765_v2.g8876"/>
</dbReference>
<dbReference type="Proteomes" id="UP000887576">
    <property type="component" value="Unplaced"/>
</dbReference>
<organism evidence="1 2">
    <name type="scientific">Panagrolaimus sp. JU765</name>
    <dbReference type="NCBI Taxonomy" id="591449"/>
    <lineage>
        <taxon>Eukaryota</taxon>
        <taxon>Metazoa</taxon>
        <taxon>Ecdysozoa</taxon>
        <taxon>Nematoda</taxon>
        <taxon>Chromadorea</taxon>
        <taxon>Rhabditida</taxon>
        <taxon>Tylenchina</taxon>
        <taxon>Panagrolaimomorpha</taxon>
        <taxon>Panagrolaimoidea</taxon>
        <taxon>Panagrolaimidae</taxon>
        <taxon>Panagrolaimus</taxon>
    </lineage>
</organism>
<evidence type="ECO:0000313" key="1">
    <source>
        <dbReference type="Proteomes" id="UP000887576"/>
    </source>
</evidence>
<reference evidence="2" key="1">
    <citation type="submission" date="2022-11" db="UniProtKB">
        <authorList>
            <consortium name="WormBaseParasite"/>
        </authorList>
    </citation>
    <scope>IDENTIFICATION</scope>
</reference>
<accession>A0AC34RPI6</accession>
<proteinExistence type="predicted"/>
<name>A0AC34RPI6_9BILA</name>